<dbReference type="EMBL" id="JAINUG010000074">
    <property type="protein sequence ID" value="KAJ8400864.1"/>
    <property type="molecule type" value="Genomic_DNA"/>
</dbReference>
<organism evidence="2 3">
    <name type="scientific">Aldrovandia affinis</name>
    <dbReference type="NCBI Taxonomy" id="143900"/>
    <lineage>
        <taxon>Eukaryota</taxon>
        <taxon>Metazoa</taxon>
        <taxon>Chordata</taxon>
        <taxon>Craniata</taxon>
        <taxon>Vertebrata</taxon>
        <taxon>Euteleostomi</taxon>
        <taxon>Actinopterygii</taxon>
        <taxon>Neopterygii</taxon>
        <taxon>Teleostei</taxon>
        <taxon>Notacanthiformes</taxon>
        <taxon>Halosauridae</taxon>
        <taxon>Aldrovandia</taxon>
    </lineage>
</organism>
<comment type="caution">
    <text evidence="2">The sequence shown here is derived from an EMBL/GenBank/DDBJ whole genome shotgun (WGS) entry which is preliminary data.</text>
</comment>
<evidence type="ECO:0000313" key="3">
    <source>
        <dbReference type="Proteomes" id="UP001221898"/>
    </source>
</evidence>
<name>A0AAD7SE73_9TELE</name>
<reference evidence="2" key="1">
    <citation type="journal article" date="2023" name="Science">
        <title>Genome structures resolve the early diversification of teleost fishes.</title>
        <authorList>
            <person name="Parey E."/>
            <person name="Louis A."/>
            <person name="Montfort J."/>
            <person name="Bouchez O."/>
            <person name="Roques C."/>
            <person name="Iampietro C."/>
            <person name="Lluch J."/>
            <person name="Castinel A."/>
            <person name="Donnadieu C."/>
            <person name="Desvignes T."/>
            <person name="Floi Bucao C."/>
            <person name="Jouanno E."/>
            <person name="Wen M."/>
            <person name="Mejri S."/>
            <person name="Dirks R."/>
            <person name="Jansen H."/>
            <person name="Henkel C."/>
            <person name="Chen W.J."/>
            <person name="Zahm M."/>
            <person name="Cabau C."/>
            <person name="Klopp C."/>
            <person name="Thompson A.W."/>
            <person name="Robinson-Rechavi M."/>
            <person name="Braasch I."/>
            <person name="Lecointre G."/>
            <person name="Bobe J."/>
            <person name="Postlethwait J.H."/>
            <person name="Berthelot C."/>
            <person name="Roest Crollius H."/>
            <person name="Guiguen Y."/>
        </authorList>
    </citation>
    <scope>NUCLEOTIDE SEQUENCE</scope>
    <source>
        <strain evidence="2">NC1722</strain>
    </source>
</reference>
<evidence type="ECO:0000313" key="2">
    <source>
        <dbReference type="EMBL" id="KAJ8400864.1"/>
    </source>
</evidence>
<dbReference type="Proteomes" id="UP001221898">
    <property type="component" value="Unassembled WGS sequence"/>
</dbReference>
<proteinExistence type="predicted"/>
<dbReference type="AlphaFoldDB" id="A0AAD7SE73"/>
<gene>
    <name evidence="2" type="ORF">AAFF_G00392180</name>
</gene>
<sequence length="106" mass="11753">MDPPHDLRSNWQGGGRGCSHEAAPSGRREKPEKQKSTNWKQQDCKALETSPEAVTARGRAQLLENMKCLHNSEQIPVLWRATNPPITHTAGGYICCAFSIAVVLTW</sequence>
<evidence type="ECO:0000256" key="1">
    <source>
        <dbReference type="SAM" id="MobiDB-lite"/>
    </source>
</evidence>
<feature type="compositionally biased region" description="Basic and acidic residues" evidence="1">
    <location>
        <begin position="26"/>
        <end position="35"/>
    </location>
</feature>
<accession>A0AAD7SE73</accession>
<feature type="region of interest" description="Disordered" evidence="1">
    <location>
        <begin position="1"/>
        <end position="46"/>
    </location>
</feature>
<keyword evidence="3" id="KW-1185">Reference proteome</keyword>
<protein>
    <submittedName>
        <fullName evidence="2">Uncharacterized protein</fullName>
    </submittedName>
</protein>